<organism evidence="1 2">
    <name type="scientific">Pseudomonas protegens</name>
    <dbReference type="NCBI Taxonomy" id="380021"/>
    <lineage>
        <taxon>Bacteria</taxon>
        <taxon>Pseudomonadati</taxon>
        <taxon>Pseudomonadota</taxon>
        <taxon>Gammaproteobacteria</taxon>
        <taxon>Pseudomonadales</taxon>
        <taxon>Pseudomonadaceae</taxon>
        <taxon>Pseudomonas</taxon>
    </lineage>
</organism>
<evidence type="ECO:0000313" key="2">
    <source>
        <dbReference type="Proteomes" id="UP000244178"/>
    </source>
</evidence>
<comment type="caution">
    <text evidence="1">The sequence shown here is derived from an EMBL/GenBank/DDBJ whole genome shotgun (WGS) entry which is preliminary data.</text>
</comment>
<proteinExistence type="predicted"/>
<dbReference type="InterPro" id="IPR019701">
    <property type="entry name" value="Phage_P22_NinX"/>
</dbReference>
<dbReference type="AlphaFoldDB" id="A0A2T6GBB6"/>
<dbReference type="RefSeq" id="WP_108546488.1">
    <property type="nucleotide sequence ID" value="NZ_PYJM01000013.1"/>
</dbReference>
<accession>A0A2T6GBB6</accession>
<sequence>MTQMIEVKTADLVGPALDWAVAKSIGAYRGEYAVCEGGEPWPAWIFPGAIPCKATTGKFKPSTDWAHGGPLIAKHQVNLHAPQASDDCWAAWVTIRGKDFCHGGWQPLVAACRAIVAAKLGEVVSVPAELIYRGSRP</sequence>
<gene>
    <name evidence="1" type="ORF">C5U62_31990</name>
</gene>
<protein>
    <submittedName>
        <fullName evidence="1">DUF2591 domain-containing protein</fullName>
    </submittedName>
</protein>
<dbReference type="Proteomes" id="UP000244178">
    <property type="component" value="Unassembled WGS sequence"/>
</dbReference>
<reference evidence="1 2" key="1">
    <citation type="submission" date="2018-03" db="EMBL/GenBank/DDBJ databases">
        <title>Draft genome sequence of the plant growth promoting rhizobacterium Pseudomonas protegens strain BNJ-SS-45 isolated from wheat (Triticum aestivum) rhizosphere.</title>
        <authorList>
            <person name="Bajpai A."/>
            <person name="Shende K."/>
            <person name="Meena N."/>
            <person name="Upadhyayula S.R."/>
            <person name="Suravajhala P."/>
            <person name="Medicherla K.M."/>
            <person name="Johri B.N."/>
        </authorList>
    </citation>
    <scope>NUCLEOTIDE SEQUENCE [LARGE SCALE GENOMIC DNA]</scope>
    <source>
        <strain evidence="1 2">BNJ-SS-45</strain>
    </source>
</reference>
<dbReference type="Pfam" id="PF10765">
    <property type="entry name" value="Phage_P22_NinX"/>
    <property type="match status" value="1"/>
</dbReference>
<name>A0A2T6GBB6_9PSED</name>
<dbReference type="EMBL" id="PYJM01000013">
    <property type="protein sequence ID" value="PUA41456.1"/>
    <property type="molecule type" value="Genomic_DNA"/>
</dbReference>
<evidence type="ECO:0000313" key="1">
    <source>
        <dbReference type="EMBL" id="PUA41456.1"/>
    </source>
</evidence>